<dbReference type="EMBL" id="SDWV01000011">
    <property type="protein sequence ID" value="RYC10554.1"/>
    <property type="molecule type" value="Genomic_DNA"/>
</dbReference>
<dbReference type="AlphaFoldDB" id="A0A4Q2T0W6"/>
<keyword evidence="2" id="KW-1185">Reference proteome</keyword>
<proteinExistence type="predicted"/>
<dbReference type="Proteomes" id="UP000291101">
    <property type="component" value="Unassembled WGS sequence"/>
</dbReference>
<gene>
    <name evidence="1" type="ORF">EUA94_12205</name>
</gene>
<comment type="caution">
    <text evidence="1">The sequence shown here is derived from an EMBL/GenBank/DDBJ whole genome shotgun (WGS) entry which is preliminary data.</text>
</comment>
<evidence type="ECO:0000313" key="2">
    <source>
        <dbReference type="Proteomes" id="UP000291101"/>
    </source>
</evidence>
<dbReference type="OrthoDB" id="312624at2"/>
<reference evidence="1 2" key="1">
    <citation type="submission" date="2019-01" db="EMBL/GenBank/DDBJ databases">
        <title>Novel species of Nocardioides.</title>
        <authorList>
            <person name="Liu Q."/>
            <person name="X Y.-H."/>
        </authorList>
    </citation>
    <scope>NUCLEOTIDE SEQUENCE [LARGE SCALE GENOMIC DNA]</scope>
    <source>
        <strain evidence="1 2">HLT2-9</strain>
    </source>
</reference>
<sequence>MNINRHVPNVESSESIEAVLEELRRQGKVVRLKERRGGWAVYVLPKYVNGRPTDDRVAPATLVDLAEKYSLRD</sequence>
<accession>A0A4Q2T0W6</accession>
<name>A0A4Q2T0W6_9ACTN</name>
<protein>
    <submittedName>
        <fullName evidence="1">Uncharacterized protein</fullName>
    </submittedName>
</protein>
<dbReference type="RefSeq" id="WP_129427156.1">
    <property type="nucleotide sequence ID" value="NZ_SDWV01000011.1"/>
</dbReference>
<organism evidence="1 2">
    <name type="scientific">Nocardioides zhouii</name>
    <dbReference type="NCBI Taxonomy" id="1168729"/>
    <lineage>
        <taxon>Bacteria</taxon>
        <taxon>Bacillati</taxon>
        <taxon>Actinomycetota</taxon>
        <taxon>Actinomycetes</taxon>
        <taxon>Propionibacteriales</taxon>
        <taxon>Nocardioidaceae</taxon>
        <taxon>Nocardioides</taxon>
    </lineage>
</organism>
<evidence type="ECO:0000313" key="1">
    <source>
        <dbReference type="EMBL" id="RYC10554.1"/>
    </source>
</evidence>